<gene>
    <name evidence="2" type="ORF">TRAPUB_7300</name>
</gene>
<dbReference type="EMBL" id="MNAD01001693">
    <property type="protein sequence ID" value="OJT02185.1"/>
    <property type="molecule type" value="Genomic_DNA"/>
</dbReference>
<evidence type="ECO:0000313" key="2">
    <source>
        <dbReference type="EMBL" id="OJT02185.1"/>
    </source>
</evidence>
<feature type="compositionally biased region" description="Basic and acidic residues" evidence="1">
    <location>
        <begin position="7"/>
        <end position="20"/>
    </location>
</feature>
<name>A0A1M2V3L9_TRAPU</name>
<dbReference type="Proteomes" id="UP000184267">
    <property type="component" value="Unassembled WGS sequence"/>
</dbReference>
<sequence length="81" mass="8569">MHIQVTKAHEGNRRRGLESVEIRRSEPAGLLNPAADASLLAMGIHALPVMVGSCQRRSCLQGEGTTDKGTAELEDAVAAAF</sequence>
<feature type="region of interest" description="Disordered" evidence="1">
    <location>
        <begin position="1"/>
        <end position="20"/>
    </location>
</feature>
<proteinExistence type="predicted"/>
<keyword evidence="3" id="KW-1185">Reference proteome</keyword>
<evidence type="ECO:0000313" key="3">
    <source>
        <dbReference type="Proteomes" id="UP000184267"/>
    </source>
</evidence>
<evidence type="ECO:0000256" key="1">
    <source>
        <dbReference type="SAM" id="MobiDB-lite"/>
    </source>
</evidence>
<organism evidence="2 3">
    <name type="scientific">Trametes pubescens</name>
    <name type="common">White-rot fungus</name>
    <dbReference type="NCBI Taxonomy" id="154538"/>
    <lineage>
        <taxon>Eukaryota</taxon>
        <taxon>Fungi</taxon>
        <taxon>Dikarya</taxon>
        <taxon>Basidiomycota</taxon>
        <taxon>Agaricomycotina</taxon>
        <taxon>Agaricomycetes</taxon>
        <taxon>Polyporales</taxon>
        <taxon>Polyporaceae</taxon>
        <taxon>Trametes</taxon>
    </lineage>
</organism>
<protein>
    <submittedName>
        <fullName evidence="2">Uncharacterized protein</fullName>
    </submittedName>
</protein>
<accession>A0A1M2V3L9</accession>
<reference evidence="2 3" key="1">
    <citation type="submission" date="2016-10" db="EMBL/GenBank/DDBJ databases">
        <title>Genome sequence of the basidiomycete white-rot fungus Trametes pubescens.</title>
        <authorList>
            <person name="Makela M.R."/>
            <person name="Granchi Z."/>
            <person name="Peng M."/>
            <person name="De Vries R.P."/>
            <person name="Grigoriev I."/>
            <person name="Riley R."/>
            <person name="Hilden K."/>
        </authorList>
    </citation>
    <scope>NUCLEOTIDE SEQUENCE [LARGE SCALE GENOMIC DNA]</scope>
    <source>
        <strain evidence="2 3">FBCC735</strain>
    </source>
</reference>
<dbReference type="AlphaFoldDB" id="A0A1M2V3L9"/>
<comment type="caution">
    <text evidence="2">The sequence shown here is derived from an EMBL/GenBank/DDBJ whole genome shotgun (WGS) entry which is preliminary data.</text>
</comment>